<feature type="transmembrane region" description="Helical" evidence="2">
    <location>
        <begin position="257"/>
        <end position="274"/>
    </location>
</feature>
<evidence type="ECO:0000313" key="4">
    <source>
        <dbReference type="Proteomes" id="UP000509346"/>
    </source>
</evidence>
<keyword evidence="2" id="KW-0472">Membrane</keyword>
<dbReference type="KEGG" id="hpel:HZS54_22190"/>
<proteinExistence type="predicted"/>
<keyword evidence="2" id="KW-1133">Transmembrane helix</keyword>
<gene>
    <name evidence="3" type="ORF">HZS54_22190</name>
</gene>
<dbReference type="OrthoDB" id="242513at2157"/>
<evidence type="ECO:0000313" key="3">
    <source>
        <dbReference type="EMBL" id="QLH84178.1"/>
    </source>
</evidence>
<organism evidence="3 4">
    <name type="scientific">Halosimplex pelagicum</name>
    <dbReference type="NCBI Taxonomy" id="869886"/>
    <lineage>
        <taxon>Archaea</taxon>
        <taxon>Methanobacteriati</taxon>
        <taxon>Methanobacteriota</taxon>
        <taxon>Stenosarchaea group</taxon>
        <taxon>Halobacteria</taxon>
        <taxon>Halobacteriales</taxon>
        <taxon>Haloarculaceae</taxon>
        <taxon>Halosimplex</taxon>
    </lineage>
</organism>
<name>A0A7D5PE18_9EURY</name>
<reference evidence="3 4" key="1">
    <citation type="submission" date="2020-07" db="EMBL/GenBank/DDBJ databases">
        <title>Halosimplex litoreum sp. nov. and Halosimplex rubrum sp. nov., isolated from different salt environments.</title>
        <authorList>
            <person name="Cui H."/>
        </authorList>
    </citation>
    <scope>NUCLEOTIDE SEQUENCE [LARGE SCALE GENOMIC DNA]</scope>
    <source>
        <strain evidence="3 4">R2</strain>
    </source>
</reference>
<feature type="compositionally biased region" description="Low complexity" evidence="1">
    <location>
        <begin position="7"/>
        <end position="16"/>
    </location>
</feature>
<dbReference type="RefSeq" id="WP_179919273.1">
    <property type="nucleotide sequence ID" value="NZ_CP058909.1"/>
</dbReference>
<feature type="transmembrane region" description="Helical" evidence="2">
    <location>
        <begin position="126"/>
        <end position="150"/>
    </location>
</feature>
<dbReference type="AlphaFoldDB" id="A0A7D5PE18"/>
<dbReference type="EMBL" id="CP058909">
    <property type="protein sequence ID" value="QLH84178.1"/>
    <property type="molecule type" value="Genomic_DNA"/>
</dbReference>
<feature type="transmembrane region" description="Helical" evidence="2">
    <location>
        <begin position="232"/>
        <end position="251"/>
    </location>
</feature>
<dbReference type="Proteomes" id="UP000509346">
    <property type="component" value="Chromosome"/>
</dbReference>
<protein>
    <submittedName>
        <fullName evidence="3">Uncharacterized protein</fullName>
    </submittedName>
</protein>
<evidence type="ECO:0000256" key="1">
    <source>
        <dbReference type="SAM" id="MobiDB-lite"/>
    </source>
</evidence>
<keyword evidence="2" id="KW-0812">Transmembrane</keyword>
<feature type="region of interest" description="Disordered" evidence="1">
    <location>
        <begin position="1"/>
        <end position="43"/>
    </location>
</feature>
<accession>A0A7D5PE18</accession>
<evidence type="ECO:0000256" key="2">
    <source>
        <dbReference type="SAM" id="Phobius"/>
    </source>
</evidence>
<dbReference type="GeneID" id="56085361"/>
<feature type="transmembrane region" description="Helical" evidence="2">
    <location>
        <begin position="185"/>
        <end position="211"/>
    </location>
</feature>
<keyword evidence="4" id="KW-1185">Reference proteome</keyword>
<sequence>MSDDGDAPAADGSEAPTAGESATETDGGYATGRTVEREDRAPLTGTGLLREGLGRVRRNPSVLLAMVLAGLAVAVVDWVRLADPVPVAAFEGITAGRVTVHYGAMVSVPAGVSTPLSALVSLTRPWLAWIAALELFRAAALAAAGVYGFATLLDAEPTPAATARYGLVFGAFALLRALAPSVDVPVLVGIPFVALYFYVVVHLVALPALLVEGRSIPDAFARSWRLATGHGWALAGVVVVLGLATFLSASAPVGGPVLASLVAAIQVGTVAAFVRRAN</sequence>
<feature type="transmembrane region" description="Helical" evidence="2">
    <location>
        <begin position="62"/>
        <end position="81"/>
    </location>
</feature>